<evidence type="ECO:0000313" key="1">
    <source>
        <dbReference type="EMBL" id="KZD55353.1"/>
    </source>
</evidence>
<organism evidence="1 2">
    <name type="scientific">Bacillus cereus</name>
    <dbReference type="NCBI Taxonomy" id="1396"/>
    <lineage>
        <taxon>Bacteria</taxon>
        <taxon>Bacillati</taxon>
        <taxon>Bacillota</taxon>
        <taxon>Bacilli</taxon>
        <taxon>Bacillales</taxon>
        <taxon>Bacillaceae</taxon>
        <taxon>Bacillus</taxon>
        <taxon>Bacillus cereus group</taxon>
    </lineage>
</organism>
<dbReference type="AlphaFoldDB" id="A0A162NVL6"/>
<protein>
    <submittedName>
        <fullName evidence="1">Uncharacterized protein</fullName>
    </submittedName>
</protein>
<dbReference type="Proteomes" id="UP000076482">
    <property type="component" value="Unassembled WGS sequence"/>
</dbReference>
<reference evidence="1 2" key="1">
    <citation type="submission" date="2015-09" db="EMBL/GenBank/DDBJ databases">
        <title>Bacillus cereus food isolates.</title>
        <authorList>
            <person name="Boekhorst J."/>
        </authorList>
    </citation>
    <scope>NUCLEOTIDE SEQUENCE [LARGE SCALE GENOMIC DNA]</scope>
    <source>
        <strain evidence="1 2">B4088</strain>
    </source>
</reference>
<comment type="caution">
    <text evidence="1">The sequence shown here is derived from an EMBL/GenBank/DDBJ whole genome shotgun (WGS) entry which is preliminary data.</text>
</comment>
<accession>A0A162NVL6</accession>
<evidence type="ECO:0000313" key="2">
    <source>
        <dbReference type="Proteomes" id="UP000076482"/>
    </source>
</evidence>
<name>A0A162NVL6_BACCE</name>
<dbReference type="EMBL" id="LJKE01000105">
    <property type="protein sequence ID" value="KZD55353.1"/>
    <property type="molecule type" value="Genomic_DNA"/>
</dbReference>
<proteinExistence type="predicted"/>
<sequence>MLHQRLLDWGCAKAMNMVTWDNELSFYEWVESYTDSVTGLID</sequence>
<dbReference type="PATRIC" id="fig|1396.535.peg.5714"/>
<gene>
    <name evidence="1" type="ORF">B4088_5512</name>
</gene>